<dbReference type="Gene3D" id="3.10.10.10">
    <property type="entry name" value="HIV Type 1 Reverse Transcriptase, subunit A, domain 1"/>
    <property type="match status" value="1"/>
</dbReference>
<evidence type="ECO:0000313" key="3">
    <source>
        <dbReference type="EMBL" id="ETV64320.1"/>
    </source>
</evidence>
<dbReference type="AlphaFoldDB" id="W4F9Z7"/>
<dbReference type="RefSeq" id="XP_009846193.1">
    <property type="nucleotide sequence ID" value="XM_009847891.1"/>
</dbReference>
<proteinExistence type="predicted"/>
<dbReference type="PANTHER" id="PTHR33064:SF37">
    <property type="entry name" value="RIBONUCLEASE H"/>
    <property type="match status" value="1"/>
</dbReference>
<feature type="domain" description="Reverse transcriptase" evidence="2">
    <location>
        <begin position="747"/>
        <end position="926"/>
    </location>
</feature>
<evidence type="ECO:0000259" key="2">
    <source>
        <dbReference type="PROSITE" id="PS50878"/>
    </source>
</evidence>
<dbReference type="PROSITE" id="PS50878">
    <property type="entry name" value="RT_POL"/>
    <property type="match status" value="1"/>
</dbReference>
<gene>
    <name evidence="3" type="ORF">H257_18769</name>
</gene>
<feature type="region of interest" description="Disordered" evidence="1">
    <location>
        <begin position="366"/>
        <end position="393"/>
    </location>
</feature>
<organism evidence="3">
    <name type="scientific">Aphanomyces astaci</name>
    <name type="common">Crayfish plague agent</name>
    <dbReference type="NCBI Taxonomy" id="112090"/>
    <lineage>
        <taxon>Eukaryota</taxon>
        <taxon>Sar</taxon>
        <taxon>Stramenopiles</taxon>
        <taxon>Oomycota</taxon>
        <taxon>Saprolegniomycetes</taxon>
        <taxon>Saprolegniales</taxon>
        <taxon>Verrucalvaceae</taxon>
        <taxon>Aphanomyces</taxon>
    </lineage>
</organism>
<dbReference type="GeneID" id="20820765"/>
<dbReference type="STRING" id="112090.W4F9Z7"/>
<dbReference type="InterPro" id="IPR000477">
    <property type="entry name" value="RT_dom"/>
</dbReference>
<dbReference type="Pfam" id="PF00078">
    <property type="entry name" value="RVT_1"/>
    <property type="match status" value="1"/>
</dbReference>
<protein>
    <recommendedName>
        <fullName evidence="2">Reverse transcriptase domain-containing protein</fullName>
    </recommendedName>
</protein>
<evidence type="ECO:0000256" key="1">
    <source>
        <dbReference type="SAM" id="MobiDB-lite"/>
    </source>
</evidence>
<feature type="region of interest" description="Disordered" evidence="1">
    <location>
        <begin position="1"/>
        <end position="58"/>
    </location>
</feature>
<feature type="compositionally biased region" description="Low complexity" evidence="1">
    <location>
        <begin position="35"/>
        <end position="51"/>
    </location>
</feature>
<reference evidence="3" key="1">
    <citation type="submission" date="2013-12" db="EMBL/GenBank/DDBJ databases">
        <title>The Genome Sequence of Aphanomyces astaci APO3.</title>
        <authorList>
            <consortium name="The Broad Institute Genomics Platform"/>
            <person name="Russ C."/>
            <person name="Tyler B."/>
            <person name="van West P."/>
            <person name="Dieguez-Uribeondo J."/>
            <person name="Young S.K."/>
            <person name="Zeng Q."/>
            <person name="Gargeya S."/>
            <person name="Fitzgerald M."/>
            <person name="Abouelleil A."/>
            <person name="Alvarado L."/>
            <person name="Chapman S.B."/>
            <person name="Gainer-Dewar J."/>
            <person name="Goldberg J."/>
            <person name="Griggs A."/>
            <person name="Gujja S."/>
            <person name="Hansen M."/>
            <person name="Howarth C."/>
            <person name="Imamovic A."/>
            <person name="Ireland A."/>
            <person name="Larimer J."/>
            <person name="McCowan C."/>
            <person name="Murphy C."/>
            <person name="Pearson M."/>
            <person name="Poon T.W."/>
            <person name="Priest M."/>
            <person name="Roberts A."/>
            <person name="Saif S."/>
            <person name="Shea T."/>
            <person name="Sykes S."/>
            <person name="Wortman J."/>
            <person name="Nusbaum C."/>
            <person name="Birren B."/>
        </authorList>
    </citation>
    <scope>NUCLEOTIDE SEQUENCE [LARGE SCALE GENOMIC DNA]</scope>
    <source>
        <strain evidence="3">APO3</strain>
    </source>
</reference>
<name>W4F9Z7_APHAT</name>
<feature type="compositionally biased region" description="Polar residues" evidence="1">
    <location>
        <begin position="330"/>
        <end position="342"/>
    </location>
</feature>
<feature type="compositionally biased region" description="Polar residues" evidence="1">
    <location>
        <begin position="17"/>
        <end position="26"/>
    </location>
</feature>
<dbReference type="InterPro" id="IPR043128">
    <property type="entry name" value="Rev_trsase/Diguanyl_cyclase"/>
</dbReference>
<dbReference type="EMBL" id="KI913328">
    <property type="protein sequence ID" value="ETV64320.1"/>
    <property type="molecule type" value="Genomic_DNA"/>
</dbReference>
<dbReference type="OrthoDB" id="121754at2759"/>
<dbReference type="InterPro" id="IPR043502">
    <property type="entry name" value="DNA/RNA_pol_sf"/>
</dbReference>
<dbReference type="CDD" id="cd01647">
    <property type="entry name" value="RT_LTR"/>
    <property type="match status" value="1"/>
</dbReference>
<feature type="region of interest" description="Disordered" evidence="1">
    <location>
        <begin position="319"/>
        <end position="348"/>
    </location>
</feature>
<dbReference type="Gene3D" id="3.30.70.270">
    <property type="match status" value="2"/>
</dbReference>
<dbReference type="VEuPathDB" id="FungiDB:H257_18769"/>
<dbReference type="PANTHER" id="PTHR33064">
    <property type="entry name" value="POL PROTEIN"/>
    <property type="match status" value="1"/>
</dbReference>
<sequence length="1050" mass="116072">MEPEPATPRALAPPTTYDPQQGSLSDRTLDDGFYTASAAAANPQPEAATEPMASLPREQALPRIPETSGQQQGYPPGAAYGGLPAQSYRPLARQSSRVGSGSSMVMSIVAPNYHGVPTTTTRQPGQVPAYHGRQSLMGIIHGGQRVAPSQHTSFHHHVYAAPVQAQGQGWVDDVRAREHALQQHEMQLAAHRERIEADRRQAHFEWEQRQMHQAAAQYKYAVEQDATAHTAQFKANLEREASGYKAHLDMEQQRAFNNANLNWQQMQQQQHQQQQQLWQQQQQEAQTTMDQRLAAMRQEERARYNAQLRAAGVDVSAEGDAGVNIPTEGTAENTQLPGSPLTSGVGEAPPGSFEDGSTFYTMGSRPMSAPVRHPTPTSPLPQSTAAPLISGYTPTKPPVYGKDGFKERDPQKFAKRFIVYARGQDAISVSSGVRIGTVSMSSCMTAEALAHHARFQFDRPIEDIRETEWEAMFEAAMLIPMSSKAVVVARLKQLSMDNTLLRTSDRMTDWQARYMDILTDEAAEDIDFFHPKAVNQALMYGIKPDGAKALVRNSYDFDDKEIKFNISKFWSHTDDSANITLGRKVMETLGYDLEGFLQIAREQRDVWDLADTVATDDSAPTALQRVFKTWHRGTVDEPDPVVDDEDDNSAAYAPDADHDTIVKELLLDAVRAAQANGLSEAGTREVHSLVMAAIDVFRVAPRNEPPVAIEPLKVVLQQGAVPVRCAARRYNPIYTVFLANTVAAWLDQGLAVINPDSHWASAPRVVPKKNGELRLTVDMRGVNAVTLPLVWPMPILDVVMSRLSGKTVFFVGDWFRGFWQLGLHPDCQEWFSVLGVNCVVTPTRVQMGQTDAVAYCQRVAQEVYGEKYGHGLEGWVDDVLGSATDERSLINLLQFLLARCAQYGLKLHPGKCTFYATEIVWCGRRVSAAGISHDPERIAGLTGLSTPTTADQLQQFICALNWMRQSIPQYNPLVAPLQALLEVVCTAAGTRKKTRLASVALADHGWAPAHAECFVECKQALMQLVTLAHPNEDFDFYSLNVAKDVVEPGY</sequence>
<dbReference type="SUPFAM" id="SSF56672">
    <property type="entry name" value="DNA/RNA polymerases"/>
    <property type="match status" value="1"/>
</dbReference>
<dbReference type="InterPro" id="IPR051320">
    <property type="entry name" value="Viral_Replic_Matur_Polypro"/>
</dbReference>
<accession>W4F9Z7</accession>